<evidence type="ECO:0000259" key="2">
    <source>
        <dbReference type="Pfam" id="PF13699"/>
    </source>
</evidence>
<dbReference type="InterPro" id="IPR025295">
    <property type="entry name" value="eCIS_core_dom"/>
</dbReference>
<dbReference type="EMBL" id="JAICCF010000001">
    <property type="protein sequence ID" value="MBW8682907.1"/>
    <property type="molecule type" value="Genomic_DNA"/>
</dbReference>
<feature type="region of interest" description="Disordered" evidence="1">
    <location>
        <begin position="1"/>
        <end position="37"/>
    </location>
</feature>
<feature type="compositionally biased region" description="Polar residues" evidence="1">
    <location>
        <begin position="222"/>
        <end position="237"/>
    </location>
</feature>
<accession>A0ABS7G859</accession>
<feature type="domain" description="eCIS core" evidence="2">
    <location>
        <begin position="237"/>
        <end position="313"/>
    </location>
</feature>
<feature type="compositionally biased region" description="Basic and acidic residues" evidence="1">
    <location>
        <begin position="157"/>
        <end position="203"/>
    </location>
</feature>
<evidence type="ECO:0000313" key="3">
    <source>
        <dbReference type="EMBL" id="MBW8682907.1"/>
    </source>
</evidence>
<reference evidence="3 4" key="1">
    <citation type="submission" date="2021-08" db="EMBL/GenBank/DDBJ databases">
        <title>The genome sequence of Chitinophaga sp. B61.</title>
        <authorList>
            <person name="Zhang X."/>
        </authorList>
    </citation>
    <scope>NUCLEOTIDE SEQUENCE [LARGE SCALE GENOMIC DNA]</scope>
    <source>
        <strain evidence="3 4">B61</strain>
    </source>
</reference>
<feature type="compositionally biased region" description="Low complexity" evidence="1">
    <location>
        <begin position="522"/>
        <end position="533"/>
    </location>
</feature>
<dbReference type="Proteomes" id="UP000812961">
    <property type="component" value="Unassembled WGS sequence"/>
</dbReference>
<name>A0ABS7G859_9BACT</name>
<evidence type="ECO:0000313" key="4">
    <source>
        <dbReference type="Proteomes" id="UP000812961"/>
    </source>
</evidence>
<sequence>MKTNSRRYRRHRNPENTDKQQAPFFSPVPKELPSKQDAFFQPKLAIGQPGDAYEREADAVADKVISKQPASTGALQRKEISAIQAMPEKKEEDKKVQKKDTGDRKEEDEKPKAAEQKQEEKAIQKKEDKLLKEGQQPTATDKKEDDKTVRKKGSQPVKEEEKKSVVADKKEDDKAVQKKEEPEKKPAVDELIREEKDEKEKGNKPSLMAKESNSRGMEETSDQLSRQLKQEQTNGMPLSSDVRKEMSSAIGADFRNVRVHTGEKAAALSTELGAQAFTHGNDVYFNSGKYDTESSAGKHLLAHELTHVVQQGAAPAMDSKAPATAAGHNTPGLQRDISTPLPEGIKPDEESKVAKFPVGDFKVEIKPDRKATKEENIPDNHAETKGNIATYISYEKNNKNKITKVKISKTLIIETVYGAAATASGDSAYGRGHIKADQEKGNKSLGFHEGNHGLDFMEYIKSNPFPEIEIKKPVSEAEFNTLKAAWQVQYEAYVADMIATSKKNTDDVTDPPVVTPPPAAAPAPARAPVAPPK</sequence>
<protein>
    <submittedName>
        <fullName evidence="3">DUF4157 domain-containing protein</fullName>
    </submittedName>
</protein>
<feature type="region of interest" description="Disordered" evidence="1">
    <location>
        <begin position="320"/>
        <end position="345"/>
    </location>
</feature>
<dbReference type="Pfam" id="PF13699">
    <property type="entry name" value="eCIS_core"/>
    <property type="match status" value="1"/>
</dbReference>
<feature type="compositionally biased region" description="Basic and acidic residues" evidence="1">
    <location>
        <begin position="87"/>
        <end position="132"/>
    </location>
</feature>
<dbReference type="RefSeq" id="WP_220248141.1">
    <property type="nucleotide sequence ID" value="NZ_JAICCF010000001.1"/>
</dbReference>
<organism evidence="3 4">
    <name type="scientific">Chitinophaga rhizophila</name>
    <dbReference type="NCBI Taxonomy" id="2866212"/>
    <lineage>
        <taxon>Bacteria</taxon>
        <taxon>Pseudomonadati</taxon>
        <taxon>Bacteroidota</taxon>
        <taxon>Chitinophagia</taxon>
        <taxon>Chitinophagales</taxon>
        <taxon>Chitinophagaceae</taxon>
        <taxon>Chitinophaga</taxon>
    </lineage>
</organism>
<evidence type="ECO:0000256" key="1">
    <source>
        <dbReference type="SAM" id="MobiDB-lite"/>
    </source>
</evidence>
<feature type="region of interest" description="Disordered" evidence="1">
    <location>
        <begin position="504"/>
        <end position="533"/>
    </location>
</feature>
<feature type="region of interest" description="Disordered" evidence="1">
    <location>
        <begin position="64"/>
        <end position="245"/>
    </location>
</feature>
<proteinExistence type="predicted"/>
<feature type="compositionally biased region" description="Basic residues" evidence="1">
    <location>
        <begin position="1"/>
        <end position="12"/>
    </location>
</feature>
<gene>
    <name evidence="3" type="ORF">K1Y79_01055</name>
</gene>
<comment type="caution">
    <text evidence="3">The sequence shown here is derived from an EMBL/GenBank/DDBJ whole genome shotgun (WGS) entry which is preliminary data.</text>
</comment>
<keyword evidence="4" id="KW-1185">Reference proteome</keyword>